<comment type="caution">
    <text evidence="4">The sequence shown here is derived from an EMBL/GenBank/DDBJ whole genome shotgun (WGS) entry which is preliminary data.</text>
</comment>
<evidence type="ECO:0000313" key="4">
    <source>
        <dbReference type="EMBL" id="KEP53909.1"/>
    </source>
</evidence>
<feature type="transmembrane region" description="Helical" evidence="2">
    <location>
        <begin position="101"/>
        <end position="118"/>
    </location>
</feature>
<dbReference type="Pfam" id="PF20153">
    <property type="entry name" value="DUF6535"/>
    <property type="match status" value="1"/>
</dbReference>
<evidence type="ECO:0000256" key="1">
    <source>
        <dbReference type="SAM" id="MobiDB-lite"/>
    </source>
</evidence>
<keyword evidence="5" id="KW-1185">Reference proteome</keyword>
<dbReference type="EMBL" id="AZST01000044">
    <property type="protein sequence ID" value="KEP53909.1"/>
    <property type="molecule type" value="Genomic_DNA"/>
</dbReference>
<accession>A0A074S3S3</accession>
<dbReference type="Proteomes" id="UP000027456">
    <property type="component" value="Unassembled WGS sequence"/>
</dbReference>
<feature type="transmembrane region" description="Helical" evidence="2">
    <location>
        <begin position="223"/>
        <end position="247"/>
    </location>
</feature>
<feature type="transmembrane region" description="Helical" evidence="2">
    <location>
        <begin position="253"/>
        <end position="277"/>
    </location>
</feature>
<reference evidence="4 5" key="1">
    <citation type="submission" date="2013-12" db="EMBL/GenBank/DDBJ databases">
        <authorList>
            <person name="Cubeta M."/>
            <person name="Pakala S."/>
            <person name="Fedorova N."/>
            <person name="Thomas E."/>
            <person name="Dean R."/>
            <person name="Jabaji S."/>
            <person name="Neate S."/>
            <person name="Toda T."/>
            <person name="Tavantzis S."/>
            <person name="Vilgalys R."/>
            <person name="Bharathan N."/>
            <person name="Pakala S."/>
            <person name="Losada L.S."/>
            <person name="Zafar N."/>
            <person name="Nierman W."/>
        </authorList>
    </citation>
    <scope>NUCLEOTIDE SEQUENCE [LARGE SCALE GENOMIC DNA]</scope>
    <source>
        <strain evidence="4 5">123E</strain>
    </source>
</reference>
<keyword evidence="2 4" id="KW-0812">Transmembrane</keyword>
<gene>
    <name evidence="4" type="ORF">V565_024310</name>
</gene>
<evidence type="ECO:0000256" key="2">
    <source>
        <dbReference type="SAM" id="Phobius"/>
    </source>
</evidence>
<feature type="region of interest" description="Disordered" evidence="1">
    <location>
        <begin position="396"/>
        <end position="434"/>
    </location>
</feature>
<proteinExistence type="predicted"/>
<feature type="domain" description="DUF6535" evidence="3">
    <location>
        <begin position="77"/>
        <end position="247"/>
    </location>
</feature>
<name>A0A074S3S3_9AGAM</name>
<sequence>MSTPLTQPHEGGTPAHSSDVKRNQSKASNKQIFISPNVRVPTVRLTGVLDPKAQVPNIPQEDFDEYGAELEPDARVWKTYVKEADKFDAEQVDGWNRSLDVTLIFAALFTAICTAFVIESSKSLKEDLAETSARRLDQITSILLVVANISDRSQLNPNELTAPISPVPFSPRPVDFAAVSLLAMLAKEWCYLFMSGRIGDPWSQTKRRQQRWEGIEKWKMEQVIMILPSFIHLSFLSFATGLCIYLSDLNIGIAVPAAIVTLGSMIIYVASTVLPLVHLSETICPYSTSISRFVQRFRGEMKGTAEDSEKTNHIAVEALAWLIKTSEDPKSTDIALQAVAGADPNNAAEDRELLKESGADTMISRRLIGLDSYSNHYNEISDLYTRAQEFFQPLSAPAQQPKGLSSPPGEKGIGHEIRKSSSGGAQRGSNRELQKKIRDLRDIVNKKITAYVTSPDHVFLSTPDNILALRIGSTAASHCLRTLQHGVQWQTQELFDSAIELLEGYRNHTAHLHDREIPYLMIGTAMLLSSLLVQCPVDFGARYAMRLLRTADRAGDKQKQLRLEYLGLPLLVYALSRHDYPGWTHPAPLSPTSRAERSIEVITYYVWNPQKLNKASSFMINLALLELLSNSVEYKLDDADIVTISGAFGSVVDGDQTHIHTFPTGSPHDSFSRSVKSMEKVVLNERDGPLNKDAVTIACLTVLNRTGMDQSAADAPLGDVYAFVIECVLNLPVSGPEAYGQSTALDLLQKFHDPDHPERRQNLIPNLAQSLDKRGVFAKLKQATEVTATADNTNFTIKLFATGQAWFLVDFAIQTGATDHEDWRRCLISFVGDESLWDSPDSGIGRLEWWRSTLAERYRGMWGKYSTRRHKYFKVLLDLLPLTS</sequence>
<evidence type="ECO:0000259" key="3">
    <source>
        <dbReference type="Pfam" id="PF20153"/>
    </source>
</evidence>
<keyword evidence="2" id="KW-1133">Transmembrane helix</keyword>
<protein>
    <submittedName>
        <fullName evidence="4">Putative transmembrane protein</fullName>
    </submittedName>
</protein>
<dbReference type="InterPro" id="IPR045338">
    <property type="entry name" value="DUF6535"/>
</dbReference>
<evidence type="ECO:0000313" key="5">
    <source>
        <dbReference type="Proteomes" id="UP000027456"/>
    </source>
</evidence>
<dbReference type="AlphaFoldDB" id="A0A074S3S3"/>
<feature type="region of interest" description="Disordered" evidence="1">
    <location>
        <begin position="1"/>
        <end position="29"/>
    </location>
</feature>
<keyword evidence="2" id="KW-0472">Membrane</keyword>
<dbReference type="OrthoDB" id="3219854at2759"/>
<organism evidence="4 5">
    <name type="scientific">Rhizoctonia solani 123E</name>
    <dbReference type="NCBI Taxonomy" id="1423351"/>
    <lineage>
        <taxon>Eukaryota</taxon>
        <taxon>Fungi</taxon>
        <taxon>Dikarya</taxon>
        <taxon>Basidiomycota</taxon>
        <taxon>Agaricomycotina</taxon>
        <taxon>Agaricomycetes</taxon>
        <taxon>Cantharellales</taxon>
        <taxon>Ceratobasidiaceae</taxon>
        <taxon>Rhizoctonia</taxon>
    </lineage>
</organism>
<dbReference type="HOGENOM" id="CLU_010953_1_0_1"/>